<sequence length="144" mass="15820">MEHLKLIAMKFLFTFPILLIILGGGFDVSFGNVFLITLVLGAVSYAIGDLLILSRSSNTTATISDFVLTFLVVYLMTDALTVGDNVFSATLISTISLTIFEYFFHQSVARNLDGEEAGTEKMSPAPQLSTEASEELYPYEDEDK</sequence>
<dbReference type="RefSeq" id="WP_089751446.1">
    <property type="nucleotide sequence ID" value="NZ_FOOG01000009.1"/>
</dbReference>
<evidence type="ECO:0000313" key="3">
    <source>
        <dbReference type="EMBL" id="SFF79983.1"/>
    </source>
</evidence>
<organism evidence="3 4">
    <name type="scientific">Halobacillus alkaliphilus</name>
    <dbReference type="NCBI Taxonomy" id="396056"/>
    <lineage>
        <taxon>Bacteria</taxon>
        <taxon>Bacillati</taxon>
        <taxon>Bacillota</taxon>
        <taxon>Bacilli</taxon>
        <taxon>Bacillales</taxon>
        <taxon>Bacillaceae</taxon>
        <taxon>Halobacillus</taxon>
    </lineage>
</organism>
<feature type="transmembrane region" description="Helical" evidence="2">
    <location>
        <begin position="7"/>
        <end position="26"/>
    </location>
</feature>
<feature type="region of interest" description="Disordered" evidence="1">
    <location>
        <begin position="115"/>
        <end position="144"/>
    </location>
</feature>
<feature type="transmembrane region" description="Helical" evidence="2">
    <location>
        <begin position="86"/>
        <end position="104"/>
    </location>
</feature>
<evidence type="ECO:0000256" key="1">
    <source>
        <dbReference type="SAM" id="MobiDB-lite"/>
    </source>
</evidence>
<keyword evidence="4" id="KW-1185">Reference proteome</keyword>
<keyword evidence="2" id="KW-1133">Transmembrane helix</keyword>
<feature type="transmembrane region" description="Helical" evidence="2">
    <location>
        <begin position="60"/>
        <end position="80"/>
    </location>
</feature>
<accession>A0A1I2LLJ0</accession>
<evidence type="ECO:0000313" key="4">
    <source>
        <dbReference type="Proteomes" id="UP000198897"/>
    </source>
</evidence>
<gene>
    <name evidence="3" type="ORF">SAMN05216353_10986</name>
</gene>
<feature type="compositionally biased region" description="Acidic residues" evidence="1">
    <location>
        <begin position="132"/>
        <end position="144"/>
    </location>
</feature>
<dbReference type="AlphaFoldDB" id="A0A1I2LLJ0"/>
<feature type="transmembrane region" description="Helical" evidence="2">
    <location>
        <begin position="32"/>
        <end position="53"/>
    </location>
</feature>
<dbReference type="EMBL" id="FOOG01000009">
    <property type="protein sequence ID" value="SFF79983.1"/>
    <property type="molecule type" value="Genomic_DNA"/>
</dbReference>
<protein>
    <submittedName>
        <fullName evidence="3">Uncharacterized protein</fullName>
    </submittedName>
</protein>
<evidence type="ECO:0000256" key="2">
    <source>
        <dbReference type="SAM" id="Phobius"/>
    </source>
</evidence>
<dbReference type="InterPro" id="IPR019649">
    <property type="entry name" value="DUF2512"/>
</dbReference>
<dbReference type="OrthoDB" id="2111682at2"/>
<dbReference type="Pfam" id="PF10710">
    <property type="entry name" value="DUF2512"/>
    <property type="match status" value="1"/>
</dbReference>
<keyword evidence="2" id="KW-0472">Membrane</keyword>
<name>A0A1I2LLJ0_9BACI</name>
<keyword evidence="2" id="KW-0812">Transmembrane</keyword>
<reference evidence="4" key="1">
    <citation type="submission" date="2016-10" db="EMBL/GenBank/DDBJ databases">
        <authorList>
            <person name="Varghese N."/>
            <person name="Submissions S."/>
        </authorList>
    </citation>
    <scope>NUCLEOTIDE SEQUENCE [LARGE SCALE GENOMIC DNA]</scope>
    <source>
        <strain evidence="4">FP5</strain>
    </source>
</reference>
<proteinExistence type="predicted"/>
<dbReference type="Proteomes" id="UP000198897">
    <property type="component" value="Unassembled WGS sequence"/>
</dbReference>